<dbReference type="Proteomes" id="UP000186868">
    <property type="component" value="Unassembled WGS sequence"/>
</dbReference>
<evidence type="ECO:0008006" key="4">
    <source>
        <dbReference type="Google" id="ProtNLM"/>
    </source>
</evidence>
<proteinExistence type="predicted"/>
<protein>
    <recommendedName>
        <fullName evidence="4">Glutathione S-transferase</fullName>
    </recommendedName>
</protein>
<sequence length="99" mass="10952">MYRKLLSFGIGVSLGLASTGMQASVALPPPEDIPEEVLRTEIIIEARSPLDGQPLSATEYAQLEAQIAKSSYPPQLSSQIQQLIFLLNIRKFFTILFPF</sequence>
<evidence type="ECO:0000313" key="3">
    <source>
        <dbReference type="Proteomes" id="UP000186868"/>
    </source>
</evidence>
<reference evidence="2 3" key="1">
    <citation type="submission" date="2016-11" db="EMBL/GenBank/DDBJ databases">
        <title>Draft Genome Sequences of Nine Cyanobacterial Strains from Diverse Habitats.</title>
        <authorList>
            <person name="Zhu T."/>
            <person name="Hou S."/>
            <person name="Lu X."/>
            <person name="Hess W.R."/>
        </authorList>
    </citation>
    <scope>NUCLEOTIDE SEQUENCE [LARGE SCALE GENOMIC DNA]</scope>
    <source>
        <strain evidence="2 3">NIES-593</strain>
    </source>
</reference>
<feature type="signal peptide" evidence="1">
    <location>
        <begin position="1"/>
        <end position="23"/>
    </location>
</feature>
<gene>
    <name evidence="2" type="ORF">NIES593_03295</name>
</gene>
<name>A0A1U7HRF7_9CYAN</name>
<organism evidence="2 3">
    <name type="scientific">Hydrococcus rivularis NIES-593</name>
    <dbReference type="NCBI Taxonomy" id="1921803"/>
    <lineage>
        <taxon>Bacteria</taxon>
        <taxon>Bacillati</taxon>
        <taxon>Cyanobacteriota</taxon>
        <taxon>Cyanophyceae</taxon>
        <taxon>Pleurocapsales</taxon>
        <taxon>Hydrococcaceae</taxon>
        <taxon>Hydrococcus</taxon>
    </lineage>
</organism>
<dbReference type="STRING" id="1921803.NIES593_03295"/>
<evidence type="ECO:0000256" key="1">
    <source>
        <dbReference type="SAM" id="SignalP"/>
    </source>
</evidence>
<keyword evidence="1" id="KW-0732">Signal</keyword>
<feature type="chain" id="PRO_5013205371" description="Glutathione S-transferase" evidence="1">
    <location>
        <begin position="24"/>
        <end position="99"/>
    </location>
</feature>
<dbReference type="EMBL" id="MRCB01000002">
    <property type="protein sequence ID" value="OKH26114.1"/>
    <property type="molecule type" value="Genomic_DNA"/>
</dbReference>
<keyword evidence="3" id="KW-1185">Reference proteome</keyword>
<comment type="caution">
    <text evidence="2">The sequence shown here is derived from an EMBL/GenBank/DDBJ whole genome shotgun (WGS) entry which is preliminary data.</text>
</comment>
<dbReference type="AlphaFoldDB" id="A0A1U7HRF7"/>
<dbReference type="OrthoDB" id="515557at2"/>
<dbReference type="RefSeq" id="WP_073598222.1">
    <property type="nucleotide sequence ID" value="NZ_MRCB01000002.1"/>
</dbReference>
<accession>A0A1U7HRF7</accession>
<evidence type="ECO:0000313" key="2">
    <source>
        <dbReference type="EMBL" id="OKH26114.1"/>
    </source>
</evidence>